<reference evidence="2 3" key="1">
    <citation type="journal article" date="2015" name="Stand. Genomic Sci.">
        <title>Genomic Encyclopedia of Bacterial and Archaeal Type Strains, Phase III: the genomes of soil and plant-associated and newly described type strains.</title>
        <authorList>
            <person name="Whitman W.B."/>
            <person name="Woyke T."/>
            <person name="Klenk H.P."/>
            <person name="Zhou Y."/>
            <person name="Lilburn T.G."/>
            <person name="Beck B.J."/>
            <person name="De Vos P."/>
            <person name="Vandamme P."/>
            <person name="Eisen J.A."/>
            <person name="Garrity G."/>
            <person name="Hugenholtz P."/>
            <person name="Kyrpides N.C."/>
        </authorList>
    </citation>
    <scope>NUCLEOTIDE SEQUENCE [LARGE SCALE GENOMIC DNA]</scope>
    <source>
        <strain evidence="2 3">CGMCC 1.10115</strain>
    </source>
</reference>
<protein>
    <submittedName>
        <fullName evidence="2">Uncharacterized protein</fullName>
    </submittedName>
</protein>
<name>A0A562JEU0_9BACI</name>
<evidence type="ECO:0000313" key="2">
    <source>
        <dbReference type="EMBL" id="TWH81324.1"/>
    </source>
</evidence>
<gene>
    <name evidence="2" type="ORF">IQ19_04370</name>
</gene>
<organism evidence="2 3">
    <name type="scientific">Cytobacillus oceanisediminis</name>
    <dbReference type="NCBI Taxonomy" id="665099"/>
    <lineage>
        <taxon>Bacteria</taxon>
        <taxon>Bacillati</taxon>
        <taxon>Bacillota</taxon>
        <taxon>Bacilli</taxon>
        <taxon>Bacillales</taxon>
        <taxon>Bacillaceae</taxon>
        <taxon>Cytobacillus</taxon>
    </lineage>
</organism>
<dbReference type="Proteomes" id="UP000318667">
    <property type="component" value="Unassembled WGS sequence"/>
</dbReference>
<proteinExistence type="predicted"/>
<comment type="caution">
    <text evidence="2">The sequence shown here is derived from an EMBL/GenBank/DDBJ whole genome shotgun (WGS) entry which is preliminary data.</text>
</comment>
<dbReference type="EMBL" id="VLKI01000017">
    <property type="protein sequence ID" value="TWH81324.1"/>
    <property type="molecule type" value="Genomic_DNA"/>
</dbReference>
<evidence type="ECO:0000313" key="3">
    <source>
        <dbReference type="Proteomes" id="UP000318667"/>
    </source>
</evidence>
<feature type="signal peptide" evidence="1">
    <location>
        <begin position="1"/>
        <end position="23"/>
    </location>
</feature>
<keyword evidence="3" id="KW-1185">Reference proteome</keyword>
<dbReference type="AlphaFoldDB" id="A0A562JEU0"/>
<accession>A0A562JEU0</accession>
<keyword evidence="1" id="KW-0732">Signal</keyword>
<feature type="chain" id="PRO_5038580196" evidence="1">
    <location>
        <begin position="24"/>
        <end position="46"/>
    </location>
</feature>
<evidence type="ECO:0000256" key="1">
    <source>
        <dbReference type="SAM" id="SignalP"/>
    </source>
</evidence>
<sequence length="46" mass="4933">MVRNNRKSAKVLASLLAASFAFGSIGYAAPVTTENGNLLIHKTRRS</sequence>